<sequence length="512" mass="60171">MILKEIKKIEDLTEKDIIFSNIGNLTKLSTKVNEKIITFLKKGNVSHIPVISNYENISHETLVNTINKELLNNKLNFLKEELIEASKDIYKPFSEKDKIFTISGKKTTINLNTLMEREPDSIYSKEIIEGSFKILPRHKIISIQKILSTIYDYFDFQKIIDQDNLHHQTIKKLNLQSIRRDYEFFREQVQTEGDSILIHAIDTTIYFLFTIAQLNKERAAKNAPRSTSKFFIDKSHYTEFTEFFYDNDIIIQAAFGVLLHPIGLMHTTILQKIRNKISIKQNDTEKQLFSKIEFLEKSINISKNLFRMRDDISAITKMIINGQKNYLNKKNHTETTKKFTHELIRIFCIIDTYDEMINPIIIKEPVNPLEAIEFLTQNSAKYYWDKDKPDEYLRNKKFDIKMLKNFLKILAPFDYGTIINVHTKNCNEPIFKAVVFKYTMDILPILSIIKQKNKSYKIGDILLNLESREIIIKGQNGEIKKSPFKNTDKFELRHNIEELKSEQFPLLDSIQN</sequence>
<reference evidence="1 2" key="1">
    <citation type="journal article" date="2008" name="PLoS Genet.">
        <title>The genome of Borrelia recurrentis, the agent of deadly louse-borne relapsing fever, is a degraded subset of tick-borne Borrelia duttonii.</title>
        <authorList>
            <person name="Lescot M."/>
            <person name="Audic S."/>
            <person name="Robert C."/>
            <person name="Nguyen T.T."/>
            <person name="Blanc G."/>
            <person name="Cutler S.J."/>
            <person name="Wincker P."/>
            <person name="Couloux A."/>
            <person name="Claverie J.-M."/>
            <person name="Raoult D."/>
            <person name="Drancourt M."/>
        </authorList>
    </citation>
    <scope>NUCLEOTIDE SEQUENCE [LARGE SCALE GENOMIC DNA]</scope>
    <source>
        <strain evidence="1 2">Ly</strain>
    </source>
</reference>
<name>B5RL30_BORDL</name>
<dbReference type="STRING" id="412419.BDU_205"/>
<evidence type="ECO:0000313" key="1">
    <source>
        <dbReference type="EMBL" id="ACH93159.1"/>
    </source>
</evidence>
<gene>
    <name evidence="1" type="ordered locus">BDU_205</name>
</gene>
<dbReference type="OrthoDB" id="9764808at2"/>
<dbReference type="KEGG" id="bdu:BDU_205"/>
<dbReference type="eggNOG" id="COG2206">
    <property type="taxonomic scope" value="Bacteria"/>
</dbReference>
<dbReference type="RefSeq" id="WP_012537971.1">
    <property type="nucleotide sequence ID" value="NC_011229.1"/>
</dbReference>
<organism evidence="1 2">
    <name type="scientific">Borrelia duttonii (strain Ly)</name>
    <dbReference type="NCBI Taxonomy" id="412419"/>
    <lineage>
        <taxon>Bacteria</taxon>
        <taxon>Pseudomonadati</taxon>
        <taxon>Spirochaetota</taxon>
        <taxon>Spirochaetia</taxon>
        <taxon>Spirochaetales</taxon>
        <taxon>Borreliaceae</taxon>
        <taxon>Borrelia</taxon>
    </lineage>
</organism>
<dbReference type="AlphaFoldDB" id="B5RL30"/>
<dbReference type="EMBL" id="CP000976">
    <property type="protein sequence ID" value="ACH93159.1"/>
    <property type="molecule type" value="Genomic_DNA"/>
</dbReference>
<proteinExistence type="predicted"/>
<dbReference type="Gene3D" id="1.10.3210.10">
    <property type="entry name" value="Hypothetical protein af1432"/>
    <property type="match status" value="1"/>
</dbReference>
<evidence type="ECO:0000313" key="2">
    <source>
        <dbReference type="Proteomes" id="UP000000611"/>
    </source>
</evidence>
<protein>
    <submittedName>
        <fullName evidence="1">Uncharacterized conserved protein</fullName>
    </submittedName>
</protein>
<dbReference type="HOGENOM" id="CLU_527540_0_0_12"/>
<keyword evidence="2" id="KW-1185">Reference proteome</keyword>
<dbReference type="Proteomes" id="UP000000611">
    <property type="component" value="Chromosome"/>
</dbReference>
<accession>B5RL30</accession>